<protein>
    <recommendedName>
        <fullName evidence="4">Type II secretion system protein GspF domain-containing protein</fullName>
    </recommendedName>
</protein>
<name>A0A318KL60_9FIRM</name>
<organism evidence="2 3">
    <name type="scientific">Dielma fastidiosa</name>
    <dbReference type="NCBI Taxonomy" id="1034346"/>
    <lineage>
        <taxon>Bacteria</taxon>
        <taxon>Bacillati</taxon>
        <taxon>Bacillota</taxon>
        <taxon>Erysipelotrichia</taxon>
        <taxon>Erysipelotrichales</taxon>
        <taxon>Erysipelotrichaceae</taxon>
        <taxon>Dielma</taxon>
    </lineage>
</organism>
<reference evidence="2 3" key="1">
    <citation type="submission" date="2018-05" db="EMBL/GenBank/DDBJ databases">
        <title>Genomic Encyclopedia of Type Strains, Phase IV (KMG-IV): sequencing the most valuable type-strain genomes for metagenomic binning, comparative biology and taxonomic classification.</title>
        <authorList>
            <person name="Goeker M."/>
        </authorList>
    </citation>
    <scope>NUCLEOTIDE SEQUENCE [LARGE SCALE GENOMIC DNA]</scope>
    <source>
        <strain evidence="2 3">JC118</strain>
    </source>
</reference>
<proteinExistence type="predicted"/>
<evidence type="ECO:0008006" key="4">
    <source>
        <dbReference type="Google" id="ProtNLM"/>
    </source>
</evidence>
<dbReference type="STRING" id="1034346.GCA_000313565_03294"/>
<keyword evidence="1" id="KW-0812">Transmembrane</keyword>
<dbReference type="OrthoDB" id="1643736at2"/>
<evidence type="ECO:0000313" key="2">
    <source>
        <dbReference type="EMBL" id="PXX77378.1"/>
    </source>
</evidence>
<dbReference type="EMBL" id="QJKH01000011">
    <property type="protein sequence ID" value="PXX77378.1"/>
    <property type="molecule type" value="Genomic_DNA"/>
</dbReference>
<keyword evidence="1" id="KW-1133">Transmembrane helix</keyword>
<feature type="transmembrane region" description="Helical" evidence="1">
    <location>
        <begin position="222"/>
        <end position="247"/>
    </location>
</feature>
<dbReference type="RefSeq" id="WP_022939573.1">
    <property type="nucleotide sequence ID" value="NZ_CABKRQ010000010.1"/>
</dbReference>
<comment type="caution">
    <text evidence="2">The sequence shown here is derived from an EMBL/GenBank/DDBJ whole genome shotgun (WGS) entry which is preliminary data.</text>
</comment>
<keyword evidence="3" id="KW-1185">Reference proteome</keyword>
<evidence type="ECO:0000313" key="3">
    <source>
        <dbReference type="Proteomes" id="UP000247612"/>
    </source>
</evidence>
<keyword evidence="1" id="KW-0472">Membrane</keyword>
<evidence type="ECO:0000256" key="1">
    <source>
        <dbReference type="SAM" id="Phobius"/>
    </source>
</evidence>
<dbReference type="AlphaFoldDB" id="A0A318KL60"/>
<gene>
    <name evidence="2" type="ORF">DES51_111130</name>
</gene>
<sequence length="253" mass="29423">MHIYESLICFAACLLLVVLNKSIDGFLLDLLIEGDLHELVHEDPFKLAAKRLKKAKPVLLLITLWPQFGYSIFWLGGVGGLFMLVYKQAYLALKRVKKQRVNQLKFQFPIWLRQLQILIQTNTVVTSLILSTQTAPQLIQEDLSILIAEIEEDAIHLTPYMNFLKAYRLSEIERAMKLLYRYNTVGKEDAYVQFNRMIQTTTKWLRSERSSRAESKLMFFQWWGMLPLLGVTVLFMAIMFEIIINLFGEGVKL</sequence>
<dbReference type="Proteomes" id="UP000247612">
    <property type="component" value="Unassembled WGS sequence"/>
</dbReference>
<accession>A0A318KL60</accession>
<feature type="transmembrane region" description="Helical" evidence="1">
    <location>
        <begin position="68"/>
        <end position="86"/>
    </location>
</feature>